<keyword evidence="2" id="KW-1185">Reference proteome</keyword>
<dbReference type="AlphaFoldDB" id="A0A9W6U009"/>
<dbReference type="EMBL" id="BSXT01000254">
    <property type="protein sequence ID" value="GMF22498.1"/>
    <property type="molecule type" value="Genomic_DNA"/>
</dbReference>
<reference evidence="1" key="1">
    <citation type="submission" date="2023-04" db="EMBL/GenBank/DDBJ databases">
        <title>Phytophthora fragariaefolia NBRC 109709.</title>
        <authorList>
            <person name="Ichikawa N."/>
            <person name="Sato H."/>
            <person name="Tonouchi N."/>
        </authorList>
    </citation>
    <scope>NUCLEOTIDE SEQUENCE</scope>
    <source>
        <strain evidence="1">NBRC 109709</strain>
    </source>
</reference>
<dbReference type="OrthoDB" id="126689at2759"/>
<protein>
    <submittedName>
        <fullName evidence="1">Unnamed protein product</fullName>
    </submittedName>
</protein>
<accession>A0A9W6U009</accession>
<gene>
    <name evidence="1" type="ORF">Pfra01_000331800</name>
</gene>
<evidence type="ECO:0000313" key="2">
    <source>
        <dbReference type="Proteomes" id="UP001165121"/>
    </source>
</evidence>
<comment type="caution">
    <text evidence="1">The sequence shown here is derived from an EMBL/GenBank/DDBJ whole genome shotgun (WGS) entry which is preliminary data.</text>
</comment>
<sequence length="79" mass="8871">MRGDLQPDRIRDWLDELGDSATPLDDEDDIDIGTTEPDERKLMLKLLRAYRDLTNAQGECPPAITLNVEHHINTGDAAL</sequence>
<dbReference type="Proteomes" id="UP001165121">
    <property type="component" value="Unassembled WGS sequence"/>
</dbReference>
<proteinExistence type="predicted"/>
<organism evidence="1 2">
    <name type="scientific">Phytophthora fragariaefolia</name>
    <dbReference type="NCBI Taxonomy" id="1490495"/>
    <lineage>
        <taxon>Eukaryota</taxon>
        <taxon>Sar</taxon>
        <taxon>Stramenopiles</taxon>
        <taxon>Oomycota</taxon>
        <taxon>Peronosporomycetes</taxon>
        <taxon>Peronosporales</taxon>
        <taxon>Peronosporaceae</taxon>
        <taxon>Phytophthora</taxon>
    </lineage>
</organism>
<name>A0A9W6U009_9STRA</name>
<evidence type="ECO:0000313" key="1">
    <source>
        <dbReference type="EMBL" id="GMF22498.1"/>
    </source>
</evidence>